<dbReference type="Pfam" id="PF16913">
    <property type="entry name" value="PUNUT"/>
    <property type="match status" value="1"/>
</dbReference>
<evidence type="ECO:0000256" key="3">
    <source>
        <dbReference type="ARBA" id="ARBA00022448"/>
    </source>
</evidence>
<organism evidence="8 9">
    <name type="scientific">Spinacia oleracea</name>
    <name type="common">Spinach</name>
    <dbReference type="NCBI Taxonomy" id="3562"/>
    <lineage>
        <taxon>Eukaryota</taxon>
        <taxon>Viridiplantae</taxon>
        <taxon>Streptophyta</taxon>
        <taxon>Embryophyta</taxon>
        <taxon>Tracheophyta</taxon>
        <taxon>Spermatophyta</taxon>
        <taxon>Magnoliopsida</taxon>
        <taxon>eudicotyledons</taxon>
        <taxon>Gunneridae</taxon>
        <taxon>Pentapetalae</taxon>
        <taxon>Caryophyllales</taxon>
        <taxon>Chenopodiaceae</taxon>
        <taxon>Chenopodioideae</taxon>
        <taxon>Anserineae</taxon>
        <taxon>Spinacia</taxon>
    </lineage>
</organism>
<dbReference type="GO" id="GO:0016020">
    <property type="term" value="C:membrane"/>
    <property type="evidence" value="ECO:0007669"/>
    <property type="project" value="UniProtKB-SubCell"/>
</dbReference>
<dbReference type="PANTHER" id="PTHR31376:SF3">
    <property type="entry name" value="PURINE PERMEASE 4-RELATED"/>
    <property type="match status" value="1"/>
</dbReference>
<comment type="similarity">
    <text evidence="2 7">Belongs to the purine permeases (TC 2.A.7.14) family.</text>
</comment>
<evidence type="ECO:0000256" key="7">
    <source>
        <dbReference type="RuleBase" id="RU368015"/>
    </source>
</evidence>
<proteinExistence type="inferred from homology"/>
<dbReference type="RefSeq" id="XP_021838129.2">
    <property type="nucleotide sequence ID" value="XM_021982437.2"/>
</dbReference>
<dbReference type="AlphaFoldDB" id="A0A9R0HYD2"/>
<dbReference type="GO" id="GO:0005345">
    <property type="term" value="F:purine nucleobase transmembrane transporter activity"/>
    <property type="evidence" value="ECO:0007669"/>
    <property type="project" value="UniProtKB-UniRule"/>
</dbReference>
<dbReference type="GeneID" id="110777848"/>
<evidence type="ECO:0000256" key="4">
    <source>
        <dbReference type="ARBA" id="ARBA00022692"/>
    </source>
</evidence>
<dbReference type="SUPFAM" id="SSF103481">
    <property type="entry name" value="Multidrug resistance efflux transporter EmrE"/>
    <property type="match status" value="1"/>
</dbReference>
<keyword evidence="8" id="KW-1185">Reference proteome</keyword>
<evidence type="ECO:0000256" key="5">
    <source>
        <dbReference type="ARBA" id="ARBA00022989"/>
    </source>
</evidence>
<evidence type="ECO:0000256" key="6">
    <source>
        <dbReference type="ARBA" id="ARBA00023136"/>
    </source>
</evidence>
<protein>
    <recommendedName>
        <fullName evidence="7">Probable purine permease</fullName>
    </recommendedName>
</protein>
<feature type="transmembrane region" description="Helical" evidence="7">
    <location>
        <begin position="135"/>
        <end position="154"/>
    </location>
</feature>
<feature type="transmembrane region" description="Helical" evidence="7">
    <location>
        <begin position="108"/>
        <end position="129"/>
    </location>
</feature>
<reference evidence="8" key="1">
    <citation type="journal article" date="2021" name="Nat. Commun.">
        <title>Genomic analyses provide insights into spinach domestication and the genetic basis of agronomic traits.</title>
        <authorList>
            <person name="Cai X."/>
            <person name="Sun X."/>
            <person name="Xu C."/>
            <person name="Sun H."/>
            <person name="Wang X."/>
            <person name="Ge C."/>
            <person name="Zhang Z."/>
            <person name="Wang Q."/>
            <person name="Fei Z."/>
            <person name="Jiao C."/>
            <person name="Wang Q."/>
        </authorList>
    </citation>
    <scope>NUCLEOTIDE SEQUENCE [LARGE SCALE GENOMIC DNA]</scope>
    <source>
        <strain evidence="8">cv. Varoflay</strain>
    </source>
</reference>
<evidence type="ECO:0000313" key="8">
    <source>
        <dbReference type="Proteomes" id="UP000813463"/>
    </source>
</evidence>
<keyword evidence="4 7" id="KW-0812">Transmembrane</keyword>
<evidence type="ECO:0000256" key="2">
    <source>
        <dbReference type="ARBA" id="ARBA00006213"/>
    </source>
</evidence>
<feature type="transmembrane region" description="Helical" evidence="7">
    <location>
        <begin position="238"/>
        <end position="256"/>
    </location>
</feature>
<feature type="transmembrane region" description="Helical" evidence="7">
    <location>
        <begin position="166"/>
        <end position="185"/>
    </location>
</feature>
<gene>
    <name evidence="9" type="primary">LOC110777848</name>
</gene>
<evidence type="ECO:0000256" key="1">
    <source>
        <dbReference type="ARBA" id="ARBA00004141"/>
    </source>
</evidence>
<feature type="transmembrane region" description="Helical" evidence="7">
    <location>
        <begin position="332"/>
        <end position="352"/>
    </location>
</feature>
<feature type="transmembrane region" description="Helical" evidence="7">
    <location>
        <begin position="77"/>
        <end position="96"/>
    </location>
</feature>
<dbReference type="KEGG" id="soe:110777848"/>
<feature type="transmembrane region" description="Helical" evidence="7">
    <location>
        <begin position="276"/>
        <end position="300"/>
    </location>
</feature>
<dbReference type="InterPro" id="IPR037185">
    <property type="entry name" value="EmrE-like"/>
</dbReference>
<comment type="subcellular location">
    <subcellularLocation>
        <location evidence="1 7">Membrane</location>
        <topology evidence="1 7">Multi-pass membrane protein</topology>
    </subcellularLocation>
</comment>
<feature type="transmembrane region" description="Helical" evidence="7">
    <location>
        <begin position="307"/>
        <end position="326"/>
    </location>
</feature>
<accession>A0A9R0HYD2</accession>
<dbReference type="InterPro" id="IPR030182">
    <property type="entry name" value="PUP_plant"/>
</dbReference>
<dbReference type="Proteomes" id="UP000813463">
    <property type="component" value="Chromosome 6"/>
</dbReference>
<dbReference type="GO" id="GO:0015211">
    <property type="term" value="F:purine nucleoside transmembrane transporter activity"/>
    <property type="evidence" value="ECO:0007669"/>
    <property type="project" value="UniProtKB-UniRule"/>
</dbReference>
<name>A0A9R0HYD2_SPIOL</name>
<reference evidence="9" key="2">
    <citation type="submission" date="2025-08" db="UniProtKB">
        <authorList>
            <consortium name="RefSeq"/>
        </authorList>
    </citation>
    <scope>IDENTIFICATION</scope>
    <source>
        <tissue evidence="9">Leaf</tissue>
    </source>
</reference>
<evidence type="ECO:0000313" key="9">
    <source>
        <dbReference type="RefSeq" id="XP_021838129.2"/>
    </source>
</evidence>
<dbReference type="PANTHER" id="PTHR31376">
    <property type="entry name" value="OS09G0467300 PROTEIN-RELATED"/>
    <property type="match status" value="1"/>
</dbReference>
<feature type="transmembrane region" description="Helical" evidence="7">
    <location>
        <begin position="39"/>
        <end position="65"/>
    </location>
</feature>
<keyword evidence="3 7" id="KW-0813">Transport</keyword>
<keyword evidence="5 7" id="KW-1133">Transmembrane helix</keyword>
<sequence>MDPLIQSPPLQQPLATGISHVNIPVESLPSRNTTNEKRYMVLLAINYMSLFVGSLASSLLAKFYFIHNGSSRWVSTLIQSVGFPILILPILIPYFFNLTSRKPFKKFTIKLFIFSILIGLLTGLSNFLISWGTSYLPVSTSSLLLSTQMVFTLISTSLIVKQKITFNNLNCVILLTISSVLLAVISNHDRPAGITKGMYFVGYFCTIGAGLLFALYLPLLEKIYREVYCYAMVMEMQLVVQMAATVFAVIGMASGGGFREMSRESESVFDLGPRMYWLTITANVISWQLCFLGTAGMVFLTTSFTGGVCSTALLAMNVLGGVIVYGDHFGGVKAVSTVLCMWGFCSYVYGLFMDRKKDKEKVGDCEKIVLLTTSSGS</sequence>
<keyword evidence="6 7" id="KW-0472">Membrane</keyword>
<dbReference type="GO" id="GO:0022857">
    <property type="term" value="F:transmembrane transporter activity"/>
    <property type="evidence" value="ECO:0000318"/>
    <property type="project" value="GO_Central"/>
</dbReference>
<feature type="transmembrane region" description="Helical" evidence="7">
    <location>
        <begin position="197"/>
        <end position="217"/>
    </location>
</feature>